<dbReference type="InterPro" id="IPR001173">
    <property type="entry name" value="Glyco_trans_2-like"/>
</dbReference>
<dbReference type="EMBL" id="JBHRTB010000010">
    <property type="protein sequence ID" value="MFC3145854.1"/>
    <property type="molecule type" value="Genomic_DNA"/>
</dbReference>
<evidence type="ECO:0000313" key="3">
    <source>
        <dbReference type="EMBL" id="MFC3145854.1"/>
    </source>
</evidence>
<reference evidence="4" key="1">
    <citation type="journal article" date="2019" name="Int. J. Syst. Evol. Microbiol.">
        <title>The Global Catalogue of Microorganisms (GCM) 10K type strain sequencing project: providing services to taxonomists for standard genome sequencing and annotation.</title>
        <authorList>
            <consortium name="The Broad Institute Genomics Platform"/>
            <consortium name="The Broad Institute Genome Sequencing Center for Infectious Disease"/>
            <person name="Wu L."/>
            <person name="Ma J."/>
        </authorList>
    </citation>
    <scope>NUCLEOTIDE SEQUENCE [LARGE SCALE GENOMIC DNA]</scope>
    <source>
        <strain evidence="4">KCTC 52366</strain>
    </source>
</reference>
<dbReference type="GO" id="GO:0016757">
    <property type="term" value="F:glycosyltransferase activity"/>
    <property type="evidence" value="ECO:0007669"/>
    <property type="project" value="UniProtKB-KW"/>
</dbReference>
<dbReference type="InterPro" id="IPR029044">
    <property type="entry name" value="Nucleotide-diphossugar_trans"/>
</dbReference>
<feature type="domain" description="Glycosyltransferase 2-like" evidence="2">
    <location>
        <begin position="31"/>
        <end position="212"/>
    </location>
</feature>
<dbReference type="Proteomes" id="UP001595632">
    <property type="component" value="Unassembled WGS sequence"/>
</dbReference>
<evidence type="ECO:0000313" key="4">
    <source>
        <dbReference type="Proteomes" id="UP001595632"/>
    </source>
</evidence>
<dbReference type="EC" id="2.4.-.-" evidence="3"/>
<dbReference type="Pfam" id="PF00535">
    <property type="entry name" value="Glycos_transf_2"/>
    <property type="match status" value="1"/>
</dbReference>
<accession>A0ABV7H090</accession>
<dbReference type="CDD" id="cd04186">
    <property type="entry name" value="GT_2_like_c"/>
    <property type="match status" value="1"/>
</dbReference>
<comment type="caution">
    <text evidence="3">The sequence shown here is derived from an EMBL/GenBank/DDBJ whole genome shotgun (WGS) entry which is preliminary data.</text>
</comment>
<feature type="region of interest" description="Disordered" evidence="1">
    <location>
        <begin position="1"/>
        <end position="25"/>
    </location>
</feature>
<gene>
    <name evidence="3" type="ORF">ACFOGP_24240</name>
</gene>
<evidence type="ECO:0000256" key="1">
    <source>
        <dbReference type="SAM" id="MobiDB-lite"/>
    </source>
</evidence>
<dbReference type="Gene3D" id="3.90.550.10">
    <property type="entry name" value="Spore Coat Polysaccharide Biosynthesis Protein SpsA, Chain A"/>
    <property type="match status" value="1"/>
</dbReference>
<keyword evidence="4" id="KW-1185">Reference proteome</keyword>
<evidence type="ECO:0000259" key="2">
    <source>
        <dbReference type="Pfam" id="PF00535"/>
    </source>
</evidence>
<proteinExistence type="predicted"/>
<organism evidence="3 4">
    <name type="scientific">Psychromarinibacter halotolerans</name>
    <dbReference type="NCBI Taxonomy" id="1775175"/>
    <lineage>
        <taxon>Bacteria</taxon>
        <taxon>Pseudomonadati</taxon>
        <taxon>Pseudomonadota</taxon>
        <taxon>Alphaproteobacteria</taxon>
        <taxon>Rhodobacterales</taxon>
        <taxon>Paracoccaceae</taxon>
        <taxon>Psychromarinibacter</taxon>
    </lineage>
</organism>
<keyword evidence="3" id="KW-0808">Transferase</keyword>
<dbReference type="RefSeq" id="WP_275634777.1">
    <property type="nucleotide sequence ID" value="NZ_JARGYD010000012.1"/>
</dbReference>
<dbReference type="PANTHER" id="PTHR43179">
    <property type="entry name" value="RHAMNOSYLTRANSFERASE WBBL"/>
    <property type="match status" value="1"/>
</dbReference>
<keyword evidence="3" id="KW-0328">Glycosyltransferase</keyword>
<protein>
    <submittedName>
        <fullName evidence="3">Glycosyltransferase family 2 protein</fullName>
        <ecNumber evidence="3">2.4.-.-</ecNumber>
    </submittedName>
</protein>
<sequence>MTTDATATAPEIATKTETGRMSDPATPPTVSIIVVSYNTREMTLECLRSVVAETRTPYEVIVLDNASSDGSAEAIAAEFPDMMLMAETDNHGFAKGNNIAIRHARGEYVLLLNPDTIVLDGAIDRLMEFAAARPEAGIWGGRTLYGDRSLNPTSCYRKMSLWNVTSQALGLSSLFRQSPIFNSERYGGWKRDTEREVDVITGCFLLIKRAFWDELGGFDTTYVMYGEETDLCLRAHALGARPRMTPDATIVHYAGASEKVRSDKMVRLLRAKVLLIKRHFPAWKRPLGLAMFRLWPWSRAWGTRLLRRGGAETWAEIWARRSEWKDGWPE</sequence>
<dbReference type="PANTHER" id="PTHR43179:SF7">
    <property type="entry name" value="RHAMNOSYLTRANSFERASE WBBL"/>
    <property type="match status" value="1"/>
</dbReference>
<dbReference type="SUPFAM" id="SSF53448">
    <property type="entry name" value="Nucleotide-diphospho-sugar transferases"/>
    <property type="match status" value="1"/>
</dbReference>
<name>A0ABV7H090_9RHOB</name>